<dbReference type="SUPFAM" id="SSF89392">
    <property type="entry name" value="Prokaryotic lipoproteins and lipoprotein localization factors"/>
    <property type="match status" value="1"/>
</dbReference>
<keyword evidence="1" id="KW-0732">Signal</keyword>
<gene>
    <name evidence="2" type="ORF">DPQ33_14705</name>
</gene>
<dbReference type="Pfam" id="PF03548">
    <property type="entry name" value="LolA"/>
    <property type="match status" value="1"/>
</dbReference>
<reference evidence="2 3" key="1">
    <citation type="submission" date="2018-06" db="EMBL/GenBank/DDBJ databases">
        <title>Complete genome of Desulfovibrio indonesiensis P37SLT.</title>
        <authorList>
            <person name="Crispim J.S."/>
            <person name="Vidigal P.M.P."/>
            <person name="Silva L.C.F."/>
            <person name="Laguardia C.N."/>
            <person name="Araujo L.C."/>
            <person name="Dias R.S."/>
            <person name="Sousa M.P."/>
            <person name="Paula S.O."/>
            <person name="Silva C."/>
        </authorList>
    </citation>
    <scope>NUCLEOTIDE SEQUENCE [LARGE SCALE GENOMIC DNA]</scope>
    <source>
        <strain evidence="2 3">P37SLT</strain>
    </source>
</reference>
<evidence type="ECO:0000313" key="3">
    <source>
        <dbReference type="Proteomes" id="UP000448292"/>
    </source>
</evidence>
<dbReference type="CDD" id="cd16325">
    <property type="entry name" value="LolA"/>
    <property type="match status" value="1"/>
</dbReference>
<dbReference type="InterPro" id="IPR029046">
    <property type="entry name" value="LolA/LolB/LppX"/>
</dbReference>
<comment type="caution">
    <text evidence="2">The sequence shown here is derived from an EMBL/GenBank/DDBJ whole genome shotgun (WGS) entry which is preliminary data.</text>
</comment>
<dbReference type="RefSeq" id="WP_144303970.1">
    <property type="nucleotide sequence ID" value="NZ_QMIE01000015.1"/>
</dbReference>
<protein>
    <recommendedName>
        <fullName evidence="4">Outer membrane lipoprotein carrier protein LolA</fullName>
    </recommendedName>
</protein>
<name>A0A7M3MBQ3_9BACT</name>
<proteinExistence type="predicted"/>
<accession>A0A7M3MBQ3</accession>
<evidence type="ECO:0000313" key="2">
    <source>
        <dbReference type="EMBL" id="TVM15645.1"/>
    </source>
</evidence>
<dbReference type="Gene3D" id="2.50.20.10">
    <property type="entry name" value="Lipoprotein localisation LolA/LolB/LppX"/>
    <property type="match status" value="1"/>
</dbReference>
<dbReference type="AlphaFoldDB" id="A0A7M3MBQ3"/>
<evidence type="ECO:0000256" key="1">
    <source>
        <dbReference type="ARBA" id="ARBA00022729"/>
    </source>
</evidence>
<dbReference type="InterPro" id="IPR004564">
    <property type="entry name" value="OM_lipoprot_carrier_LolA-like"/>
</dbReference>
<evidence type="ECO:0008006" key="4">
    <source>
        <dbReference type="Google" id="ProtNLM"/>
    </source>
</evidence>
<dbReference type="OrthoDB" id="9836131at2"/>
<keyword evidence="3" id="KW-1185">Reference proteome</keyword>
<dbReference type="EMBL" id="QMIE01000015">
    <property type="protein sequence ID" value="TVM15645.1"/>
    <property type="molecule type" value="Genomic_DNA"/>
</dbReference>
<sequence length="239" mass="27284">MKSNRSIRFSWTRRITALIAAYMFVLSVCTPIAKAEGTPEQGGCVLLERMVSAYESAGRLQADFSLDTEFLANKHHSGTVSLERPCCLRVVFDAPQRKTFLANRDAQYEYLPDENKAYRYRTDTNFRPSEAYGLYLQMRQFLAYVRPVGAEPLDDGLMRVRLVPVDSIPQVSEIKLDIEETSGMLRRAVVLNDKGDELLRLSLDGYAMPEEWPASHFEPPADARIYTPMVERDFLNSDR</sequence>
<dbReference type="Proteomes" id="UP000448292">
    <property type="component" value="Unassembled WGS sequence"/>
</dbReference>
<organism evidence="2 3">
    <name type="scientific">Oceanidesulfovibrio indonesiensis</name>
    <dbReference type="NCBI Taxonomy" id="54767"/>
    <lineage>
        <taxon>Bacteria</taxon>
        <taxon>Pseudomonadati</taxon>
        <taxon>Thermodesulfobacteriota</taxon>
        <taxon>Desulfovibrionia</taxon>
        <taxon>Desulfovibrionales</taxon>
        <taxon>Desulfovibrionaceae</taxon>
        <taxon>Oceanidesulfovibrio</taxon>
    </lineage>
</organism>